<keyword evidence="3" id="KW-1003">Cell membrane</keyword>
<evidence type="ECO:0000256" key="10">
    <source>
        <dbReference type="ARBA" id="ARBA00022801"/>
    </source>
</evidence>
<dbReference type="GO" id="GO:0015031">
    <property type="term" value="P:protein transport"/>
    <property type="evidence" value="ECO:0007669"/>
    <property type="project" value="UniProtKB-KW"/>
</dbReference>
<evidence type="ECO:0000256" key="12">
    <source>
        <dbReference type="ARBA" id="ARBA00022927"/>
    </source>
</evidence>
<keyword evidence="10" id="KW-0378">Hydrolase</keyword>
<keyword evidence="6" id="KW-0812">Transmembrane</keyword>
<evidence type="ECO:0000256" key="16">
    <source>
        <dbReference type="SAM" id="SignalP"/>
    </source>
</evidence>
<organism evidence="18 19">
    <name type="scientific">Nannocystis exedens</name>
    <dbReference type="NCBI Taxonomy" id="54"/>
    <lineage>
        <taxon>Bacteria</taxon>
        <taxon>Pseudomonadati</taxon>
        <taxon>Myxococcota</taxon>
        <taxon>Polyangia</taxon>
        <taxon>Nannocystales</taxon>
        <taxon>Nannocystaceae</taxon>
        <taxon>Nannocystis</taxon>
    </lineage>
</organism>
<gene>
    <name evidence="18" type="ORF">SAMN02745121_00527</name>
</gene>
<dbReference type="GO" id="GO:0006508">
    <property type="term" value="P:proteolysis"/>
    <property type="evidence" value="ECO:0007669"/>
    <property type="project" value="UniProtKB-KW"/>
</dbReference>
<dbReference type="InterPro" id="IPR005073">
    <property type="entry name" value="Peptidase_M74"/>
</dbReference>
<reference evidence="19" key="1">
    <citation type="submission" date="2016-10" db="EMBL/GenBank/DDBJ databases">
        <authorList>
            <person name="Varghese N."/>
            <person name="Submissions S."/>
        </authorList>
    </citation>
    <scope>NUCLEOTIDE SEQUENCE [LARGE SCALE GENOMIC DNA]</scope>
    <source>
        <strain evidence="19">ATCC 25963</strain>
    </source>
</reference>
<evidence type="ECO:0000256" key="6">
    <source>
        <dbReference type="ARBA" id="ARBA00022692"/>
    </source>
</evidence>
<evidence type="ECO:0000256" key="3">
    <source>
        <dbReference type="ARBA" id="ARBA00022475"/>
    </source>
</evidence>
<keyword evidence="12" id="KW-0653">Protein transport</keyword>
<dbReference type="Gene3D" id="2.30.30.830">
    <property type="match status" value="1"/>
</dbReference>
<evidence type="ECO:0000256" key="9">
    <source>
        <dbReference type="ARBA" id="ARBA00022764"/>
    </source>
</evidence>
<dbReference type="STRING" id="54.SAMN02745121_00527"/>
<dbReference type="GO" id="GO:0005886">
    <property type="term" value="C:plasma membrane"/>
    <property type="evidence" value="ECO:0007669"/>
    <property type="project" value="UniProtKB-SubCell"/>
</dbReference>
<dbReference type="InterPro" id="IPR024961">
    <property type="entry name" value="T2SS_GspC_N"/>
</dbReference>
<keyword evidence="8 16" id="KW-0732">Signal</keyword>
<evidence type="ECO:0000256" key="14">
    <source>
        <dbReference type="ARBA" id="ARBA00023049"/>
    </source>
</evidence>
<evidence type="ECO:0000256" key="13">
    <source>
        <dbReference type="ARBA" id="ARBA00022989"/>
    </source>
</evidence>
<dbReference type="SUPFAM" id="SSF55166">
    <property type="entry name" value="Hedgehog/DD-peptidase"/>
    <property type="match status" value="1"/>
</dbReference>
<evidence type="ECO:0000256" key="8">
    <source>
        <dbReference type="ARBA" id="ARBA00022729"/>
    </source>
</evidence>
<evidence type="ECO:0000256" key="1">
    <source>
        <dbReference type="ARBA" id="ARBA00004533"/>
    </source>
</evidence>
<feature type="domain" description="Type II secretion system protein GspC N-terminal" evidence="17">
    <location>
        <begin position="65"/>
        <end position="134"/>
    </location>
</feature>
<keyword evidence="13" id="KW-1133">Transmembrane helix</keyword>
<sequence>MSGVPRRFALLPACLGLLLGCGDATAEPEVAAEAAPAVEVAPALAASPTPATCDGCSNGQVPEDSIAETELPLTLLATTTAADPAASQATIRDDPSGVIRVFRVGDLVWEGATIAAVERGAVILARAGQQERLVMGTGPVELRATDVYYPDLFADEDFAGVLAQGVKLPPGPGYVVKNEDHAWGTPRTVRLLQEAIRAYARGGRGGPKVHVGDISLHGGGVFPPHLSHRHGRDVDVGYVLQGTDADVTRFITATKDNLDVARSWALIEAMLATDQVHYVFMDYGLQKLFYEHAVAAGVSARRLNDVFQYPRGEGAPFGIIRHWRGHRNHFHVRFRE</sequence>
<protein>
    <submittedName>
        <fullName evidence="18">Type IV pilus biogenesis</fullName>
    </submittedName>
</protein>
<dbReference type="GO" id="GO:0008237">
    <property type="term" value="F:metallopeptidase activity"/>
    <property type="evidence" value="ECO:0007669"/>
    <property type="project" value="UniProtKB-KW"/>
</dbReference>
<dbReference type="InterPro" id="IPR009045">
    <property type="entry name" value="Zn_M74/Hedgehog-like"/>
</dbReference>
<dbReference type="Gene3D" id="3.30.1380.10">
    <property type="match status" value="1"/>
</dbReference>
<keyword evidence="5" id="KW-0645">Protease</keyword>
<dbReference type="EMBL" id="FOMX01000002">
    <property type="protein sequence ID" value="SFD54381.1"/>
    <property type="molecule type" value="Genomic_DNA"/>
</dbReference>
<evidence type="ECO:0000256" key="15">
    <source>
        <dbReference type="ARBA" id="ARBA00023136"/>
    </source>
</evidence>
<keyword evidence="9" id="KW-0574">Periplasm</keyword>
<dbReference type="Proteomes" id="UP000199400">
    <property type="component" value="Unassembled WGS sequence"/>
</dbReference>
<proteinExistence type="predicted"/>
<dbReference type="PROSITE" id="PS51257">
    <property type="entry name" value="PROKAR_LIPOPROTEIN"/>
    <property type="match status" value="1"/>
</dbReference>
<dbReference type="GO" id="GO:0046872">
    <property type="term" value="F:metal ion binding"/>
    <property type="evidence" value="ECO:0007669"/>
    <property type="project" value="UniProtKB-KW"/>
</dbReference>
<keyword evidence="2" id="KW-0813">Transport</keyword>
<evidence type="ECO:0000256" key="7">
    <source>
        <dbReference type="ARBA" id="ARBA00022723"/>
    </source>
</evidence>
<evidence type="ECO:0000256" key="5">
    <source>
        <dbReference type="ARBA" id="ARBA00022670"/>
    </source>
</evidence>
<feature type="signal peptide" evidence="16">
    <location>
        <begin position="1"/>
        <end position="26"/>
    </location>
</feature>
<evidence type="ECO:0000313" key="18">
    <source>
        <dbReference type="EMBL" id="SFD54381.1"/>
    </source>
</evidence>
<comment type="subcellular location">
    <subcellularLocation>
        <location evidence="1">Cell inner membrane</location>
    </subcellularLocation>
</comment>
<accession>A0A1I1T6X1</accession>
<keyword evidence="19" id="KW-1185">Reference proteome</keyword>
<dbReference type="GO" id="GO:0030288">
    <property type="term" value="C:outer membrane-bounded periplasmic space"/>
    <property type="evidence" value="ECO:0007669"/>
    <property type="project" value="InterPro"/>
</dbReference>
<evidence type="ECO:0000259" key="17">
    <source>
        <dbReference type="Pfam" id="PF11356"/>
    </source>
</evidence>
<keyword evidence="11" id="KW-0862">Zinc</keyword>
<keyword evidence="7" id="KW-0479">Metal-binding</keyword>
<evidence type="ECO:0000256" key="2">
    <source>
        <dbReference type="ARBA" id="ARBA00022448"/>
    </source>
</evidence>
<keyword evidence="15" id="KW-0472">Membrane</keyword>
<dbReference type="GO" id="GO:0004252">
    <property type="term" value="F:serine-type endopeptidase activity"/>
    <property type="evidence" value="ECO:0007669"/>
    <property type="project" value="InterPro"/>
</dbReference>
<dbReference type="AlphaFoldDB" id="A0A1I1T6X1"/>
<evidence type="ECO:0000313" key="19">
    <source>
        <dbReference type="Proteomes" id="UP000199400"/>
    </source>
</evidence>
<dbReference type="Pfam" id="PF03411">
    <property type="entry name" value="Peptidase_M74"/>
    <property type="match status" value="1"/>
</dbReference>
<feature type="chain" id="PRO_5011452663" evidence="16">
    <location>
        <begin position="27"/>
        <end position="336"/>
    </location>
</feature>
<keyword evidence="14" id="KW-0482">Metalloprotease</keyword>
<keyword evidence="4" id="KW-0997">Cell inner membrane</keyword>
<name>A0A1I1T6X1_9BACT</name>
<evidence type="ECO:0000256" key="11">
    <source>
        <dbReference type="ARBA" id="ARBA00022833"/>
    </source>
</evidence>
<dbReference type="Pfam" id="PF11356">
    <property type="entry name" value="T2SSC"/>
    <property type="match status" value="1"/>
</dbReference>
<evidence type="ECO:0000256" key="4">
    <source>
        <dbReference type="ARBA" id="ARBA00022519"/>
    </source>
</evidence>